<organism evidence="2 3">
    <name type="scientific">Ancylostoma ceylanicum</name>
    <dbReference type="NCBI Taxonomy" id="53326"/>
    <lineage>
        <taxon>Eukaryota</taxon>
        <taxon>Metazoa</taxon>
        <taxon>Ecdysozoa</taxon>
        <taxon>Nematoda</taxon>
        <taxon>Chromadorea</taxon>
        <taxon>Rhabditida</taxon>
        <taxon>Rhabditina</taxon>
        <taxon>Rhabditomorpha</taxon>
        <taxon>Strongyloidea</taxon>
        <taxon>Ancylostomatidae</taxon>
        <taxon>Ancylostomatinae</taxon>
        <taxon>Ancylostoma</taxon>
    </lineage>
</organism>
<evidence type="ECO:0000313" key="2">
    <source>
        <dbReference type="EMBL" id="EYC24427.1"/>
    </source>
</evidence>
<keyword evidence="3" id="KW-1185">Reference proteome</keyword>
<accession>A0A016VBK6</accession>
<comment type="caution">
    <text evidence="2">The sequence shown here is derived from an EMBL/GenBank/DDBJ whole genome shotgun (WGS) entry which is preliminary data.</text>
</comment>
<evidence type="ECO:0000256" key="1">
    <source>
        <dbReference type="SAM" id="MobiDB-lite"/>
    </source>
</evidence>
<feature type="region of interest" description="Disordered" evidence="1">
    <location>
        <begin position="56"/>
        <end position="76"/>
    </location>
</feature>
<name>A0A016VBK6_9BILA</name>
<proteinExistence type="predicted"/>
<protein>
    <submittedName>
        <fullName evidence="2">Uncharacterized protein</fullName>
    </submittedName>
</protein>
<sequence>MSVNDLSPDAPTEITHDARIHLREIFYEDRSKRYVILKEKNARPPRGRKRVRLSCVSDATSPIPHHKDTRASNART</sequence>
<reference evidence="3" key="1">
    <citation type="journal article" date="2015" name="Nat. Genet.">
        <title>The genome and transcriptome of the zoonotic hookworm Ancylostoma ceylanicum identify infection-specific gene families.</title>
        <authorList>
            <person name="Schwarz E.M."/>
            <person name="Hu Y."/>
            <person name="Antoshechkin I."/>
            <person name="Miller M.M."/>
            <person name="Sternberg P.W."/>
            <person name="Aroian R.V."/>
        </authorList>
    </citation>
    <scope>NUCLEOTIDE SEQUENCE</scope>
    <source>
        <strain evidence="3">HY135</strain>
    </source>
</reference>
<gene>
    <name evidence="2" type="primary">Acey_s0014.g2498</name>
    <name evidence="2" type="ORF">Y032_0014g2498</name>
</gene>
<dbReference type="AlphaFoldDB" id="A0A016VBK6"/>
<dbReference type="EMBL" id="JARK01001350">
    <property type="protein sequence ID" value="EYC24427.1"/>
    <property type="molecule type" value="Genomic_DNA"/>
</dbReference>
<dbReference type="Proteomes" id="UP000024635">
    <property type="component" value="Unassembled WGS sequence"/>
</dbReference>
<evidence type="ECO:0000313" key="3">
    <source>
        <dbReference type="Proteomes" id="UP000024635"/>
    </source>
</evidence>